<keyword evidence="3 7" id="KW-1015">Disulfide bond</keyword>
<dbReference type="eggNOG" id="ENOG502QTUU">
    <property type="taxonomic scope" value="Eukaryota"/>
</dbReference>
<dbReference type="EC" id="3.2.1.35" evidence="8"/>
<organism evidence="9 10">
    <name type="scientific">Nematostella vectensis</name>
    <name type="common">Starlet sea anemone</name>
    <dbReference type="NCBI Taxonomy" id="45351"/>
    <lineage>
        <taxon>Eukaryota</taxon>
        <taxon>Metazoa</taxon>
        <taxon>Cnidaria</taxon>
        <taxon>Anthozoa</taxon>
        <taxon>Hexacorallia</taxon>
        <taxon>Actiniaria</taxon>
        <taxon>Edwardsiidae</taxon>
        <taxon>Nematostella</taxon>
    </lineage>
</organism>
<dbReference type="InterPro" id="IPR001329">
    <property type="entry name" value="Venom_Hyaluronidase"/>
</dbReference>
<accession>A7RL66</accession>
<feature type="disulfide bond" evidence="7">
    <location>
        <begin position="19"/>
        <end position="302"/>
    </location>
</feature>
<dbReference type="InterPro" id="IPR013785">
    <property type="entry name" value="Aldolase_TIM"/>
</dbReference>
<dbReference type="EMBL" id="DS469517">
    <property type="protein sequence ID" value="EDO47878.1"/>
    <property type="molecule type" value="Genomic_DNA"/>
</dbReference>
<evidence type="ECO:0000256" key="4">
    <source>
        <dbReference type="ARBA" id="ARBA00023180"/>
    </source>
</evidence>
<dbReference type="GO" id="GO:0005975">
    <property type="term" value="P:carbohydrate metabolic process"/>
    <property type="evidence" value="ECO:0007669"/>
    <property type="project" value="InterPro"/>
</dbReference>
<dbReference type="PhylomeDB" id="A7RL66"/>
<evidence type="ECO:0000256" key="7">
    <source>
        <dbReference type="PIRSR" id="PIRSR038193-3"/>
    </source>
</evidence>
<dbReference type="GO" id="GO:0004415">
    <property type="term" value="F:hyalurononglucosaminidase activity"/>
    <property type="evidence" value="ECO:0007669"/>
    <property type="project" value="UniProtKB-UniRule"/>
</dbReference>
<dbReference type="InParanoid" id="A7RL66"/>
<dbReference type="HOGENOM" id="CLU_036366_2_0_1"/>
<proteinExistence type="inferred from homology"/>
<keyword evidence="5 8" id="KW-0326">Glycosidase</keyword>
<comment type="similarity">
    <text evidence="1 8">Belongs to the glycosyl hydrolase 56 family.</text>
</comment>
<dbReference type="AlphaFoldDB" id="A7RL66"/>
<dbReference type="PANTHER" id="PTHR11769:SF35">
    <property type="entry name" value="HYALURONIDASE"/>
    <property type="match status" value="1"/>
</dbReference>
<reference evidence="9 10" key="1">
    <citation type="journal article" date="2007" name="Science">
        <title>Sea anemone genome reveals ancestral eumetazoan gene repertoire and genomic organization.</title>
        <authorList>
            <person name="Putnam N.H."/>
            <person name="Srivastava M."/>
            <person name="Hellsten U."/>
            <person name="Dirks B."/>
            <person name="Chapman J."/>
            <person name="Salamov A."/>
            <person name="Terry A."/>
            <person name="Shapiro H."/>
            <person name="Lindquist E."/>
            <person name="Kapitonov V.V."/>
            <person name="Jurka J."/>
            <person name="Genikhovich G."/>
            <person name="Grigoriev I.V."/>
            <person name="Lucas S.M."/>
            <person name="Steele R.E."/>
            <person name="Finnerty J.R."/>
            <person name="Technau U."/>
            <person name="Martindale M.Q."/>
            <person name="Rokhsar D.S."/>
        </authorList>
    </citation>
    <scope>NUCLEOTIDE SEQUENCE [LARGE SCALE GENOMIC DNA]</scope>
    <source>
        <strain evidence="10">CH2 X CH6</strain>
    </source>
</reference>
<feature type="non-terminal residue" evidence="9">
    <location>
        <position position="338"/>
    </location>
</feature>
<feature type="non-terminal residue" evidence="9">
    <location>
        <position position="1"/>
    </location>
</feature>
<gene>
    <name evidence="9" type="ORF">NEMVEDRAFT_v1g33267</name>
</gene>
<evidence type="ECO:0000256" key="8">
    <source>
        <dbReference type="RuleBase" id="RU610713"/>
    </source>
</evidence>
<keyword evidence="2 8" id="KW-0378">Hydrolase</keyword>
<dbReference type="GO" id="GO:0030214">
    <property type="term" value="P:hyaluronan catabolic process"/>
    <property type="evidence" value="ECO:0000318"/>
    <property type="project" value="GO_Central"/>
</dbReference>
<feature type="disulfide bond" evidence="7">
    <location>
        <begin position="182"/>
        <end position="191"/>
    </location>
</feature>
<dbReference type="InterPro" id="IPR017853">
    <property type="entry name" value="GH"/>
</dbReference>
<dbReference type="SUPFAM" id="SSF51445">
    <property type="entry name" value="(Trans)glycosidases"/>
    <property type="match status" value="1"/>
</dbReference>
<sequence>PALPNRTFISVWNAPTSACESRWGININLSSFDIVTNRGQTFYGESIVLLYSNIGLWPYINDKGDKINGGIPQLGNLSAHLDKALDDLLKVVPDPDFQGIGVIDWEAWRPVFDRNWDSKTIYKEASEALVKQQHPDWSSKAIETEARKQFEDTAKDYMLQTLQLAKKTRHKALWGYYGFPRCYNGKGPSDCSGVVKAENDQLSWMFESSSIIFPSIYLSPSLPRNRSSTFAKYSILEAFRLAVDEHGSNLPVFPYVRIVYAQTQIFLNKADMYSTIVQAAKLGTAGVIIWGASSDMENAEFCTELYNYIEGFVGPLIKTLSDIAQDCSMQYCSFHGRC</sequence>
<dbReference type="KEGG" id="nve:5520081"/>
<evidence type="ECO:0000256" key="6">
    <source>
        <dbReference type="PIRSR" id="PIRSR038193-1"/>
    </source>
</evidence>
<dbReference type="Gene3D" id="3.20.20.70">
    <property type="entry name" value="Aldolase class I"/>
    <property type="match status" value="1"/>
</dbReference>
<comment type="catalytic activity">
    <reaction evidence="8">
        <text>Random hydrolysis of (1-&gt;4)-linkages between N-acetyl-beta-D-glucosamine and D-glucuronate residues in hyaluronate.</text>
        <dbReference type="EC" id="3.2.1.35"/>
    </reaction>
</comment>
<name>A7RL66_NEMVE</name>
<evidence type="ECO:0000256" key="3">
    <source>
        <dbReference type="ARBA" id="ARBA00023157"/>
    </source>
</evidence>
<dbReference type="STRING" id="45351.A7RL66"/>
<dbReference type="FunFam" id="3.20.20.70:FF:000065">
    <property type="entry name" value="Hyaluronidase"/>
    <property type="match status" value="1"/>
</dbReference>
<dbReference type="PANTHER" id="PTHR11769">
    <property type="entry name" value="HYALURONIDASE"/>
    <property type="match status" value="1"/>
</dbReference>
<dbReference type="OMA" id="DGLWGYY"/>
<feature type="active site" description="Proton donor" evidence="6">
    <location>
        <position position="106"/>
    </location>
</feature>
<dbReference type="PRINTS" id="PR00846">
    <property type="entry name" value="GLHYDRLASE56"/>
</dbReference>
<dbReference type="Proteomes" id="UP000001593">
    <property type="component" value="Unassembled WGS sequence"/>
</dbReference>
<dbReference type="GO" id="GO:0006952">
    <property type="term" value="P:defense response"/>
    <property type="evidence" value="ECO:0007669"/>
    <property type="project" value="InterPro"/>
</dbReference>
<evidence type="ECO:0000256" key="2">
    <source>
        <dbReference type="ARBA" id="ARBA00022801"/>
    </source>
</evidence>
<dbReference type="PRINTS" id="PR00847">
    <property type="entry name" value="HYALURONDASE"/>
</dbReference>
<keyword evidence="10" id="KW-1185">Reference proteome</keyword>
<evidence type="ECO:0000256" key="5">
    <source>
        <dbReference type="ARBA" id="ARBA00023295"/>
    </source>
</evidence>
<evidence type="ECO:0000313" key="10">
    <source>
        <dbReference type="Proteomes" id="UP000001593"/>
    </source>
</evidence>
<dbReference type="Pfam" id="PF01630">
    <property type="entry name" value="Glyco_hydro_56"/>
    <property type="match status" value="1"/>
</dbReference>
<dbReference type="InterPro" id="IPR018155">
    <property type="entry name" value="Hyaluronidase"/>
</dbReference>
<evidence type="ECO:0000313" key="9">
    <source>
        <dbReference type="EMBL" id="EDO47878.1"/>
    </source>
</evidence>
<keyword evidence="4" id="KW-0325">Glycoprotein</keyword>
<dbReference type="PIRSF" id="PIRSF038193">
    <property type="entry name" value="Hyaluronidase"/>
    <property type="match status" value="1"/>
</dbReference>
<feature type="disulfide bond" evidence="7">
    <location>
        <begin position="327"/>
        <end position="338"/>
    </location>
</feature>
<evidence type="ECO:0000256" key="1">
    <source>
        <dbReference type="ARBA" id="ARBA00008871"/>
    </source>
</evidence>
<protein>
    <recommendedName>
        <fullName evidence="8">Hyaluronidase</fullName>
        <ecNumber evidence="8">3.2.1.35</ecNumber>
    </recommendedName>
</protein>